<dbReference type="PROSITE" id="PS00028">
    <property type="entry name" value="ZINC_FINGER_C2H2_1"/>
    <property type="match status" value="2"/>
</dbReference>
<comment type="caution">
    <text evidence="4">The sequence shown here is derived from an EMBL/GenBank/DDBJ whole genome shotgun (WGS) entry which is preliminary data.</text>
</comment>
<evidence type="ECO:0000256" key="1">
    <source>
        <dbReference type="PROSITE-ProRule" id="PRU00042"/>
    </source>
</evidence>
<name>A0AAV9X004_9PEZI</name>
<feature type="domain" description="C2H2-type" evidence="3">
    <location>
        <begin position="196"/>
        <end position="226"/>
    </location>
</feature>
<feature type="region of interest" description="Disordered" evidence="2">
    <location>
        <begin position="137"/>
        <end position="163"/>
    </location>
</feature>
<dbReference type="GO" id="GO:0008270">
    <property type="term" value="F:zinc ion binding"/>
    <property type="evidence" value="ECO:0007669"/>
    <property type="project" value="UniProtKB-KW"/>
</dbReference>
<organism evidence="4 5">
    <name type="scientific">Orbilia ellipsospora</name>
    <dbReference type="NCBI Taxonomy" id="2528407"/>
    <lineage>
        <taxon>Eukaryota</taxon>
        <taxon>Fungi</taxon>
        <taxon>Dikarya</taxon>
        <taxon>Ascomycota</taxon>
        <taxon>Pezizomycotina</taxon>
        <taxon>Orbiliomycetes</taxon>
        <taxon>Orbiliales</taxon>
        <taxon>Orbiliaceae</taxon>
        <taxon>Orbilia</taxon>
    </lineage>
</organism>
<dbReference type="InterPro" id="IPR013087">
    <property type="entry name" value="Znf_C2H2_type"/>
</dbReference>
<accession>A0AAV9X004</accession>
<dbReference type="PROSITE" id="PS50157">
    <property type="entry name" value="ZINC_FINGER_C2H2_2"/>
    <property type="match status" value="1"/>
</dbReference>
<keyword evidence="1" id="KW-0862">Zinc</keyword>
<protein>
    <recommendedName>
        <fullName evidence="3">C2H2-type domain-containing protein</fullName>
    </recommendedName>
</protein>
<dbReference type="Proteomes" id="UP001365542">
    <property type="component" value="Unassembled WGS sequence"/>
</dbReference>
<evidence type="ECO:0000313" key="4">
    <source>
        <dbReference type="EMBL" id="KAK6530411.1"/>
    </source>
</evidence>
<dbReference type="SMART" id="SM00355">
    <property type="entry name" value="ZnF_C2H2"/>
    <property type="match status" value="2"/>
</dbReference>
<dbReference type="Gene3D" id="3.30.160.60">
    <property type="entry name" value="Classic Zinc Finger"/>
    <property type="match status" value="1"/>
</dbReference>
<dbReference type="EMBL" id="JAVHJO010000013">
    <property type="protein sequence ID" value="KAK6530411.1"/>
    <property type="molecule type" value="Genomic_DNA"/>
</dbReference>
<keyword evidence="1" id="KW-0863">Zinc-finger</keyword>
<keyword evidence="1" id="KW-0479">Metal-binding</keyword>
<reference evidence="4 5" key="1">
    <citation type="submission" date="2019-10" db="EMBL/GenBank/DDBJ databases">
        <authorList>
            <person name="Palmer J.M."/>
        </authorList>
    </citation>
    <scope>NUCLEOTIDE SEQUENCE [LARGE SCALE GENOMIC DNA]</scope>
    <source>
        <strain evidence="4 5">TWF694</strain>
    </source>
</reference>
<gene>
    <name evidence="4" type="ORF">TWF694_003766</name>
</gene>
<evidence type="ECO:0000259" key="3">
    <source>
        <dbReference type="PROSITE" id="PS50157"/>
    </source>
</evidence>
<evidence type="ECO:0000256" key="2">
    <source>
        <dbReference type="SAM" id="MobiDB-lite"/>
    </source>
</evidence>
<dbReference type="AlphaFoldDB" id="A0AAV9X004"/>
<keyword evidence="5" id="KW-1185">Reference proteome</keyword>
<proteinExistence type="predicted"/>
<sequence length="263" mass="30543">MFVITIEVLLNPDLPDQLEISDTKSLPILPKDETEEKFLRDARKPNRIKSEGYDAILEIKSECSESVTKIPLRRLYYEELTKPTSRRLQTPFLNDKIPNSVSSFEFRNPPISTISCIENEIPGPSQRNLRFQRLLAKPSETRNTTPSTSLPASPAPTPRPYNTPLTTIQLSQRDQRIETPKFCSPQPYGRKRRKWWPCEISSCRKIFTNRREYEKHLSKVHKHKSTQCEICGGKLGRKDYMRDHVRSKRHTRALAKVQARNGK</sequence>
<evidence type="ECO:0000313" key="5">
    <source>
        <dbReference type="Proteomes" id="UP001365542"/>
    </source>
</evidence>